<evidence type="ECO:0000256" key="5">
    <source>
        <dbReference type="ARBA" id="ARBA00022822"/>
    </source>
</evidence>
<name>A0A2U9IVF1_9CREN</name>
<keyword evidence="6 8" id="KW-0057">Aromatic amino acid biosynthesis</keyword>
<evidence type="ECO:0000259" key="9">
    <source>
        <dbReference type="Pfam" id="PF00697"/>
    </source>
</evidence>
<reference evidence="11" key="2">
    <citation type="submission" date="2020-03" db="EMBL/GenBank/DDBJ databases">
        <title>Complete Genome Sequences of Extremely Thermoacidophilic, Metal-Mobilizing Type-Strain Members of the Archaeal Family Sulfolobaceae: Acidianus brierleyi DSM-1651T, Acidianus sulfidivorans DSM-18786T, Metallosphaera hakonensis DSM-7519T, and Metallosphaera prunae DSM-10039T.</title>
        <authorList>
            <person name="Counts J.A."/>
            <person name="Kelly R.M."/>
        </authorList>
    </citation>
    <scope>NUCLEOTIDE SEQUENCE [LARGE SCALE GENOMIC DNA]</scope>
    <source>
        <strain evidence="11">HO1-1</strain>
    </source>
</reference>
<evidence type="ECO:0000313" key="11">
    <source>
        <dbReference type="Proteomes" id="UP000247586"/>
    </source>
</evidence>
<gene>
    <name evidence="8" type="primary">trpF</name>
    <name evidence="10" type="ORF">DFR87_10235</name>
</gene>
<dbReference type="InterPro" id="IPR044643">
    <property type="entry name" value="TrpF_fam"/>
</dbReference>
<comment type="similarity">
    <text evidence="3 8">Belongs to the TrpF family.</text>
</comment>
<dbReference type="EMBL" id="CP029287">
    <property type="protein sequence ID" value="AWR99998.1"/>
    <property type="molecule type" value="Genomic_DNA"/>
</dbReference>
<evidence type="ECO:0000313" key="10">
    <source>
        <dbReference type="EMBL" id="AWR99998.1"/>
    </source>
</evidence>
<dbReference type="PANTHER" id="PTHR42894:SF1">
    <property type="entry name" value="N-(5'-PHOSPHORIBOSYL)ANTHRANILATE ISOMERASE"/>
    <property type="match status" value="1"/>
</dbReference>
<dbReference type="InterPro" id="IPR001240">
    <property type="entry name" value="PRAI_dom"/>
</dbReference>
<dbReference type="OrthoDB" id="27513at2157"/>
<organism evidence="10 11">
    <name type="scientific">Metallosphaera hakonensis JCM 8857 = DSM 7519</name>
    <dbReference type="NCBI Taxonomy" id="1293036"/>
    <lineage>
        <taxon>Archaea</taxon>
        <taxon>Thermoproteota</taxon>
        <taxon>Thermoprotei</taxon>
        <taxon>Sulfolobales</taxon>
        <taxon>Sulfolobaceae</taxon>
        <taxon>Metallosphaera</taxon>
    </lineage>
</organism>
<comment type="catalytic activity">
    <reaction evidence="1 8">
        <text>N-(5-phospho-beta-D-ribosyl)anthranilate = 1-(2-carboxyphenylamino)-1-deoxy-D-ribulose 5-phosphate</text>
        <dbReference type="Rhea" id="RHEA:21540"/>
        <dbReference type="ChEBI" id="CHEBI:18277"/>
        <dbReference type="ChEBI" id="CHEBI:58613"/>
        <dbReference type="EC" id="5.3.1.24"/>
    </reaction>
</comment>
<dbReference type="HAMAP" id="MF_00135">
    <property type="entry name" value="PRAI"/>
    <property type="match status" value="1"/>
</dbReference>
<evidence type="ECO:0000256" key="4">
    <source>
        <dbReference type="ARBA" id="ARBA00022605"/>
    </source>
</evidence>
<sequence length="193" mass="21798">MTKVKICGISTLDDALEISKMGVDMLGFLVDPVSPRYVKPEFINMVKSNVPSTLVSVNVVRPIEEMLTINSDLIQVHRVLKDDELERIRSSSNRFILYVPSSESYLSYLRKVLDVTHMVLLDLEKKSDRVNFQFLAKVLKDYPGLGVGGGITPENVGQFLELDPGWLDVSRGVEDFPGKKNLYKVRKLLEAIR</sequence>
<dbReference type="Pfam" id="PF00697">
    <property type="entry name" value="PRAI"/>
    <property type="match status" value="1"/>
</dbReference>
<reference evidence="10 11" key="1">
    <citation type="submission" date="2018-05" db="EMBL/GenBank/DDBJ databases">
        <title>Complete Genome Sequences of Extremely Thermoacidophilic, Metal-Mobilizing Type-Strain Members of the Archaeal Family Sulfolobaceae: Acidianus brierleyi DSM-1651T, Acidianus sulfidivorans DSM-18786T, Metallosphaera hakonensis DSM-7519T, and Metallosphaera prunae DSM-10039T.</title>
        <authorList>
            <person name="Counts J.A."/>
            <person name="Kelly R.M."/>
        </authorList>
    </citation>
    <scope>NUCLEOTIDE SEQUENCE [LARGE SCALE GENOMIC DNA]</scope>
    <source>
        <strain evidence="10 11">HO1-1</strain>
    </source>
</reference>
<dbReference type="InterPro" id="IPR013785">
    <property type="entry name" value="Aldolase_TIM"/>
</dbReference>
<dbReference type="AlphaFoldDB" id="A0A2U9IVF1"/>
<dbReference type="PANTHER" id="PTHR42894">
    <property type="entry name" value="N-(5'-PHOSPHORIBOSYL)ANTHRANILATE ISOMERASE"/>
    <property type="match status" value="1"/>
</dbReference>
<keyword evidence="5 8" id="KW-0822">Tryptophan biosynthesis</keyword>
<feature type="domain" description="N-(5'phosphoribosyl) anthranilate isomerase (PRAI)" evidence="9">
    <location>
        <begin position="4"/>
        <end position="190"/>
    </location>
</feature>
<dbReference type="RefSeq" id="WP_054836215.1">
    <property type="nucleotide sequence ID" value="NZ_BBBA01000002.1"/>
</dbReference>
<dbReference type="STRING" id="1293036.GCA_001315825_00560"/>
<dbReference type="Proteomes" id="UP000247586">
    <property type="component" value="Chromosome"/>
</dbReference>
<accession>A0A2U9IVF1</accession>
<keyword evidence="4 8" id="KW-0028">Amino-acid biosynthesis</keyword>
<protein>
    <recommendedName>
        <fullName evidence="8">N-(5'-phosphoribosyl)anthranilate isomerase</fullName>
        <shortName evidence="8">PRAI</shortName>
        <ecNumber evidence="8">5.3.1.24</ecNumber>
    </recommendedName>
</protein>
<dbReference type="EC" id="5.3.1.24" evidence="8"/>
<dbReference type="SUPFAM" id="SSF51366">
    <property type="entry name" value="Ribulose-phoshate binding barrel"/>
    <property type="match status" value="1"/>
</dbReference>
<evidence type="ECO:0000256" key="2">
    <source>
        <dbReference type="ARBA" id="ARBA00004664"/>
    </source>
</evidence>
<reference evidence="11" key="3">
    <citation type="submission" date="2020-03" db="EMBL/GenBank/DDBJ databases">
        <title>Sequencing and Assembly of Multiple Reported Metal-Biooxidizing Members of the Extremely Thermoacidophilic Archaeal Family Sulfolobaceae.</title>
        <authorList>
            <person name="Counts J.A."/>
            <person name="Kelly R.M."/>
        </authorList>
    </citation>
    <scope>NUCLEOTIDE SEQUENCE [LARGE SCALE GENOMIC DNA]</scope>
    <source>
        <strain evidence="11">HO1-1</strain>
    </source>
</reference>
<dbReference type="KEGG" id="mhk:DFR87_10235"/>
<dbReference type="Gene3D" id="3.20.20.70">
    <property type="entry name" value="Aldolase class I"/>
    <property type="match status" value="1"/>
</dbReference>
<comment type="pathway">
    <text evidence="2 8">Amino-acid biosynthesis; L-tryptophan biosynthesis; L-tryptophan from chorismate: step 3/5.</text>
</comment>
<dbReference type="GeneID" id="36835723"/>
<evidence type="ECO:0000256" key="3">
    <source>
        <dbReference type="ARBA" id="ARBA00007571"/>
    </source>
</evidence>
<evidence type="ECO:0000256" key="6">
    <source>
        <dbReference type="ARBA" id="ARBA00023141"/>
    </source>
</evidence>
<evidence type="ECO:0000256" key="1">
    <source>
        <dbReference type="ARBA" id="ARBA00001164"/>
    </source>
</evidence>
<proteinExistence type="inferred from homology"/>
<keyword evidence="11" id="KW-1185">Reference proteome</keyword>
<evidence type="ECO:0000256" key="7">
    <source>
        <dbReference type="ARBA" id="ARBA00023235"/>
    </source>
</evidence>
<dbReference type="CDD" id="cd00405">
    <property type="entry name" value="PRAI"/>
    <property type="match status" value="1"/>
</dbReference>
<dbReference type="UniPathway" id="UPA00035">
    <property type="reaction ID" value="UER00042"/>
</dbReference>
<dbReference type="GO" id="GO:0004640">
    <property type="term" value="F:phosphoribosylanthranilate isomerase activity"/>
    <property type="evidence" value="ECO:0007669"/>
    <property type="project" value="UniProtKB-UniRule"/>
</dbReference>
<keyword evidence="7 8" id="KW-0413">Isomerase</keyword>
<evidence type="ECO:0000256" key="8">
    <source>
        <dbReference type="HAMAP-Rule" id="MF_00135"/>
    </source>
</evidence>
<dbReference type="GO" id="GO:0000162">
    <property type="term" value="P:L-tryptophan biosynthetic process"/>
    <property type="evidence" value="ECO:0007669"/>
    <property type="project" value="UniProtKB-UniRule"/>
</dbReference>
<dbReference type="InterPro" id="IPR011060">
    <property type="entry name" value="RibuloseP-bd_barrel"/>
</dbReference>